<feature type="non-terminal residue" evidence="1">
    <location>
        <position position="103"/>
    </location>
</feature>
<evidence type="ECO:0000313" key="1">
    <source>
        <dbReference type="EMBL" id="GFD34029.1"/>
    </source>
</evidence>
<organism evidence="1">
    <name type="scientific">Tanacetum cinerariifolium</name>
    <name type="common">Dalmatian daisy</name>
    <name type="synonym">Chrysanthemum cinerariifolium</name>
    <dbReference type="NCBI Taxonomy" id="118510"/>
    <lineage>
        <taxon>Eukaryota</taxon>
        <taxon>Viridiplantae</taxon>
        <taxon>Streptophyta</taxon>
        <taxon>Embryophyta</taxon>
        <taxon>Tracheophyta</taxon>
        <taxon>Spermatophyta</taxon>
        <taxon>Magnoliopsida</taxon>
        <taxon>eudicotyledons</taxon>
        <taxon>Gunneridae</taxon>
        <taxon>Pentapetalae</taxon>
        <taxon>asterids</taxon>
        <taxon>campanulids</taxon>
        <taxon>Asterales</taxon>
        <taxon>Asteraceae</taxon>
        <taxon>Asteroideae</taxon>
        <taxon>Anthemideae</taxon>
        <taxon>Anthemidinae</taxon>
        <taxon>Tanacetum</taxon>
    </lineage>
</organism>
<reference evidence="1" key="1">
    <citation type="journal article" date="2019" name="Sci. Rep.">
        <title>Draft genome of Tanacetum cinerariifolium, the natural source of mosquito coil.</title>
        <authorList>
            <person name="Yamashiro T."/>
            <person name="Shiraishi A."/>
            <person name="Satake H."/>
            <person name="Nakayama K."/>
        </authorList>
    </citation>
    <scope>NUCLEOTIDE SEQUENCE</scope>
</reference>
<feature type="non-terminal residue" evidence="1">
    <location>
        <position position="1"/>
    </location>
</feature>
<accession>A0A699VIQ6</accession>
<dbReference type="EMBL" id="BKCJ011441892">
    <property type="protein sequence ID" value="GFD34029.1"/>
    <property type="molecule type" value="Genomic_DNA"/>
</dbReference>
<proteinExistence type="predicted"/>
<comment type="caution">
    <text evidence="1">The sequence shown here is derived from an EMBL/GenBank/DDBJ whole genome shotgun (WGS) entry which is preliminary data.</text>
</comment>
<dbReference type="AlphaFoldDB" id="A0A699VIQ6"/>
<sequence>HPSLVNDAVNLALTRVEYAGAPPAVQANVKALKHERVHPAYLTHALLDTTELWDAPTKAGPWLPDSKPAVGAPGELDITPDEARLRFERLKRQHYFEAEYGDK</sequence>
<gene>
    <name evidence="1" type="ORF">Tci_905998</name>
</gene>
<name>A0A699VIQ6_TANCI</name>
<protein>
    <submittedName>
        <fullName evidence="1">Uncharacterized protein</fullName>
    </submittedName>
</protein>